<dbReference type="STRING" id="317025.Tcr_1072"/>
<dbReference type="PANTHER" id="PTHR46825">
    <property type="entry name" value="D-ALANYL-D-ALANINE-CARBOXYPEPTIDASE/ENDOPEPTIDASE AMPH"/>
    <property type="match status" value="1"/>
</dbReference>
<reference evidence="3" key="1">
    <citation type="submission" date="2006-07" db="EMBL/GenBank/DDBJ databases">
        <title>Complete sequence of Thiomicrospira crunogena XCL-2.</title>
        <authorList>
            <consortium name="US DOE Joint Genome Institute"/>
            <person name="Copeland A."/>
            <person name="Lucas S."/>
            <person name="Lapidus A."/>
            <person name="Barry K."/>
            <person name="Detter J.C."/>
            <person name="Glavina del Rio T."/>
            <person name="Hammon N."/>
            <person name="Israni S."/>
            <person name="Dalin E."/>
            <person name="Tice H."/>
            <person name="Pitluck S."/>
            <person name="Chain P."/>
            <person name="Malfatti S."/>
            <person name="Shin M."/>
            <person name="Vergez L."/>
            <person name="Schmutz J."/>
            <person name="Larimer F."/>
            <person name="Land M."/>
            <person name="Hauser L."/>
            <person name="Kyrpides N."/>
            <person name="Lykidis A."/>
            <person name="Scott K.M."/>
            <person name="Sievert S."/>
            <person name="Kerfeld C."/>
            <person name="Freyermuth S."/>
            <person name="Dobrinski K."/>
            <person name="Boller A."/>
            <person name="Fitzpatrick K."/>
            <person name="Thoma P."/>
            <person name="Moore J."/>
            <person name="Richardson P."/>
        </authorList>
    </citation>
    <scope>NUCLEOTIDE SEQUENCE</scope>
    <source>
        <strain evidence="3">XCL-2</strain>
    </source>
</reference>
<proteinExistence type="predicted"/>
<dbReference type="InterPro" id="IPR012338">
    <property type="entry name" value="Beta-lactam/transpept-like"/>
</dbReference>
<feature type="chain" id="PRO_5004220047" evidence="1">
    <location>
        <begin position="29"/>
        <end position="412"/>
    </location>
</feature>
<dbReference type="InterPro" id="IPR001466">
    <property type="entry name" value="Beta-lactam-related"/>
</dbReference>
<dbReference type="AlphaFoldDB" id="Q31GQ6"/>
<dbReference type="SUPFAM" id="SSF56601">
    <property type="entry name" value="beta-lactamase/transpeptidase-like"/>
    <property type="match status" value="1"/>
</dbReference>
<dbReference type="Gene3D" id="3.40.710.10">
    <property type="entry name" value="DD-peptidase/beta-lactamase superfamily"/>
    <property type="match status" value="1"/>
</dbReference>
<dbReference type="OrthoDB" id="5622764at2"/>
<dbReference type="HOGENOM" id="CLU_020027_2_3_6"/>
<feature type="signal peptide" evidence="1">
    <location>
        <begin position="1"/>
        <end position="28"/>
    </location>
</feature>
<dbReference type="InterPro" id="IPR050491">
    <property type="entry name" value="AmpC-like"/>
</dbReference>
<evidence type="ECO:0000256" key="1">
    <source>
        <dbReference type="SAM" id="SignalP"/>
    </source>
</evidence>
<dbReference type="EMBL" id="CP000109">
    <property type="protein sequence ID" value="ABB41667.1"/>
    <property type="molecule type" value="Genomic_DNA"/>
</dbReference>
<evidence type="ECO:0000313" key="3">
    <source>
        <dbReference type="EMBL" id="ABB41667.1"/>
    </source>
</evidence>
<dbReference type="KEGG" id="tcx:Tcr_1072"/>
<keyword evidence="1" id="KW-0732">Signal</keyword>
<dbReference type="PANTHER" id="PTHR46825:SF7">
    <property type="entry name" value="D-ALANYL-D-ALANINE CARBOXYPEPTIDASE"/>
    <property type="match status" value="1"/>
</dbReference>
<protein>
    <submittedName>
        <fullName evidence="3">Beta-lactamase family protein</fullName>
    </submittedName>
</protein>
<dbReference type="Pfam" id="PF00144">
    <property type="entry name" value="Beta-lactamase"/>
    <property type="match status" value="1"/>
</dbReference>
<accession>Q31GQ6</accession>
<name>Q31GQ6_HYDCU</name>
<evidence type="ECO:0000259" key="2">
    <source>
        <dbReference type="Pfam" id="PF00144"/>
    </source>
</evidence>
<feature type="domain" description="Beta-lactamase-related" evidence="2">
    <location>
        <begin position="53"/>
        <end position="388"/>
    </location>
</feature>
<sequence length="412" mass="45857">MRFRYSFRPPGFLTLTLLCIFFSVSAHSETSNNSLHIATNALSLTQKFQAELDSLRKLYHFPGATAAYVLEDGTLGLASTGVADQNTNEPMTSNTRMLSASIGKTFVSATVMALANENKLNLNTPISHWLGKRPWFDRLPNHADITLKQLLTHTAGLPDHVNSKDFAKAVQNHWQEKENAFTPEVLIRFILDQPALFPAGKGWSYSDTGYILIGLIIEKVTGMDYYDQIEKRFLIPLDLTFTSPADRRKLPGLATGYTRADNAFGFPVKSTKGKAVMAWNPAMEWTGGGLVTTARDLSLWGAALFRGQAMPGNYLPQLLDAVPIQENNNHKKYGAGVTIQKTSKFGDMYGHAGWIPGYISSLRYYPDYNVTIAFQINTDINVKQHLSDIETRLAKIILSSQLKPFNSQNNKQ</sequence>
<organism evidence="3">
    <name type="scientific">Hydrogenovibrio crunogenus (strain DSM 25203 / XCL-2)</name>
    <name type="common">Thiomicrospira crunogena</name>
    <dbReference type="NCBI Taxonomy" id="317025"/>
    <lineage>
        <taxon>Bacteria</taxon>
        <taxon>Pseudomonadati</taxon>
        <taxon>Pseudomonadota</taxon>
        <taxon>Gammaproteobacteria</taxon>
        <taxon>Thiotrichales</taxon>
        <taxon>Piscirickettsiaceae</taxon>
        <taxon>Hydrogenovibrio</taxon>
    </lineage>
</organism>
<gene>
    <name evidence="3" type="ordered locus">Tcr_1072</name>
</gene>
<dbReference type="eggNOG" id="COG1680">
    <property type="taxonomic scope" value="Bacteria"/>
</dbReference>